<reference evidence="3" key="1">
    <citation type="submission" date="2017-02" db="UniProtKB">
        <authorList>
            <consortium name="WormBaseParasite"/>
        </authorList>
    </citation>
    <scope>IDENTIFICATION</scope>
</reference>
<proteinExistence type="predicted"/>
<keyword evidence="2" id="KW-1185">Reference proteome</keyword>
<sequence length="106" mass="12029">MDTGSYESSTDRIIPLRFRKCGSTPVLTIFIVYAPRSSYDEEELEALYMDLEKLYNEDHTFSKVIVAGFNAKISPSGAAGELHIENHGMEWNEQSKRLSEFIMSTS</sequence>
<name>A0A0N4WZG1_HAEPC</name>
<reference evidence="1 2" key="2">
    <citation type="submission" date="2018-11" db="EMBL/GenBank/DDBJ databases">
        <authorList>
            <consortium name="Pathogen Informatics"/>
        </authorList>
    </citation>
    <scope>NUCLEOTIDE SEQUENCE [LARGE SCALE GENOMIC DNA]</scope>
    <source>
        <strain evidence="1 2">MHpl1</strain>
    </source>
</reference>
<evidence type="ECO:0000313" key="3">
    <source>
        <dbReference type="WBParaSite" id="HPLM_0001732801-mRNA-1"/>
    </source>
</evidence>
<dbReference type="AlphaFoldDB" id="A0A0N4WZG1"/>
<organism evidence="3">
    <name type="scientific">Haemonchus placei</name>
    <name type="common">Barber's pole worm</name>
    <dbReference type="NCBI Taxonomy" id="6290"/>
    <lineage>
        <taxon>Eukaryota</taxon>
        <taxon>Metazoa</taxon>
        <taxon>Ecdysozoa</taxon>
        <taxon>Nematoda</taxon>
        <taxon>Chromadorea</taxon>
        <taxon>Rhabditida</taxon>
        <taxon>Rhabditina</taxon>
        <taxon>Rhabditomorpha</taxon>
        <taxon>Strongyloidea</taxon>
        <taxon>Trichostrongylidae</taxon>
        <taxon>Haemonchus</taxon>
    </lineage>
</organism>
<protein>
    <submittedName>
        <fullName evidence="3">Endo/exonuclease/phosphatase domain-containing protein</fullName>
    </submittedName>
</protein>
<dbReference type="OrthoDB" id="5817221at2759"/>
<dbReference type="WBParaSite" id="HPLM_0001732801-mRNA-1">
    <property type="protein sequence ID" value="HPLM_0001732801-mRNA-1"/>
    <property type="gene ID" value="HPLM_0001732801"/>
</dbReference>
<dbReference type="OMA" id="HIENHGM"/>
<accession>A0A0N4WZG1</accession>
<gene>
    <name evidence="1" type="ORF">HPLM_LOCUS17320</name>
</gene>
<dbReference type="EMBL" id="UZAF01019899">
    <property type="protein sequence ID" value="VDO64566.1"/>
    <property type="molecule type" value="Genomic_DNA"/>
</dbReference>
<dbReference type="Proteomes" id="UP000268014">
    <property type="component" value="Unassembled WGS sequence"/>
</dbReference>
<evidence type="ECO:0000313" key="1">
    <source>
        <dbReference type="EMBL" id="VDO64566.1"/>
    </source>
</evidence>
<evidence type="ECO:0000313" key="2">
    <source>
        <dbReference type="Proteomes" id="UP000268014"/>
    </source>
</evidence>